<evidence type="ECO:0008006" key="5">
    <source>
        <dbReference type="Google" id="ProtNLM"/>
    </source>
</evidence>
<reference evidence="3 4" key="1">
    <citation type="submission" date="2023-08" db="EMBL/GenBank/DDBJ databases">
        <title>Black Yeasts Isolated from many extreme environments.</title>
        <authorList>
            <person name="Coleine C."/>
            <person name="Stajich J.E."/>
            <person name="Selbmann L."/>
        </authorList>
    </citation>
    <scope>NUCLEOTIDE SEQUENCE [LARGE SCALE GENOMIC DNA]</scope>
    <source>
        <strain evidence="3 4">CCFEE 5885</strain>
    </source>
</reference>
<dbReference type="EMBL" id="JAVRRG010000060">
    <property type="protein sequence ID" value="KAK5092306.1"/>
    <property type="molecule type" value="Genomic_DNA"/>
</dbReference>
<proteinExistence type="predicted"/>
<evidence type="ECO:0000313" key="3">
    <source>
        <dbReference type="EMBL" id="KAK5092306.1"/>
    </source>
</evidence>
<feature type="compositionally biased region" description="Polar residues" evidence="1">
    <location>
        <begin position="225"/>
        <end position="234"/>
    </location>
</feature>
<feature type="compositionally biased region" description="Basic and acidic residues" evidence="1">
    <location>
        <begin position="286"/>
        <end position="303"/>
    </location>
</feature>
<keyword evidence="4" id="KW-1185">Reference proteome</keyword>
<evidence type="ECO:0000313" key="4">
    <source>
        <dbReference type="Proteomes" id="UP001345013"/>
    </source>
</evidence>
<name>A0ABR0KA98_9EURO</name>
<dbReference type="PANTHER" id="PTHR37451:SF4">
    <property type="entry name" value="MARVEL DOMAIN-CONTAINING PROTEIN"/>
    <property type="match status" value="1"/>
</dbReference>
<evidence type="ECO:0000256" key="1">
    <source>
        <dbReference type="SAM" id="MobiDB-lite"/>
    </source>
</evidence>
<comment type="caution">
    <text evidence="3">The sequence shown here is derived from an EMBL/GenBank/DDBJ whole genome shotgun (WGS) entry which is preliminary data.</text>
</comment>
<feature type="compositionally biased region" description="Basic and acidic residues" evidence="1">
    <location>
        <begin position="310"/>
        <end position="325"/>
    </location>
</feature>
<dbReference type="PANTHER" id="PTHR37451">
    <property type="entry name" value="MARVEL DOMAIN"/>
    <property type="match status" value="1"/>
</dbReference>
<evidence type="ECO:0000256" key="2">
    <source>
        <dbReference type="SAM" id="Phobius"/>
    </source>
</evidence>
<keyword evidence="2" id="KW-0812">Transmembrane</keyword>
<feature type="transmembrane region" description="Helical" evidence="2">
    <location>
        <begin position="171"/>
        <end position="194"/>
    </location>
</feature>
<sequence length="325" mass="35161">MPFATAVVPMPRWSTPVGCTKLAFSIIVLALTTACCAIWGAYTALGLSIFTASLSLVAFGYYLTALSFKPQSYNKWVVVALESFLTLFWCVSLILLAGWLGASTAFPQWTWNVPVYGTAIHGNVGLSQRDLTGEALYLWSSPLDLIKRQRPTSTTTAIRIHDQGAQDATRILAGISAGLAGINFVLYGLTLIMFSVNMTKPQSDAPHSATDEEAQATATPPPRTNTNYSVVQPGSPTPPAVTQPLRVDTLPKDFEPKPQTQEHYLTPEQAAEAGIEPPTPVLRAQAAEKQRESMAVDKGKEKVQASTPEASRDRSPVSPLEEKEK</sequence>
<dbReference type="Proteomes" id="UP001345013">
    <property type="component" value="Unassembled WGS sequence"/>
</dbReference>
<accession>A0ABR0KA98</accession>
<keyword evidence="2" id="KW-1133">Transmembrane helix</keyword>
<feature type="region of interest" description="Disordered" evidence="1">
    <location>
        <begin position="201"/>
        <end position="244"/>
    </location>
</feature>
<protein>
    <recommendedName>
        <fullName evidence="5">MARVEL domain-containing protein</fullName>
    </recommendedName>
</protein>
<feature type="transmembrane region" description="Helical" evidence="2">
    <location>
        <begin position="76"/>
        <end position="102"/>
    </location>
</feature>
<gene>
    <name evidence="3" type="ORF">LTR24_005332</name>
</gene>
<feature type="transmembrane region" description="Helical" evidence="2">
    <location>
        <begin position="22"/>
        <end position="41"/>
    </location>
</feature>
<keyword evidence="2" id="KW-0472">Membrane</keyword>
<organism evidence="3 4">
    <name type="scientific">Lithohypha guttulata</name>
    <dbReference type="NCBI Taxonomy" id="1690604"/>
    <lineage>
        <taxon>Eukaryota</taxon>
        <taxon>Fungi</taxon>
        <taxon>Dikarya</taxon>
        <taxon>Ascomycota</taxon>
        <taxon>Pezizomycotina</taxon>
        <taxon>Eurotiomycetes</taxon>
        <taxon>Chaetothyriomycetidae</taxon>
        <taxon>Chaetothyriales</taxon>
        <taxon>Trichomeriaceae</taxon>
        <taxon>Lithohypha</taxon>
    </lineage>
</organism>
<feature type="transmembrane region" description="Helical" evidence="2">
    <location>
        <begin position="47"/>
        <end position="64"/>
    </location>
</feature>
<feature type="region of interest" description="Disordered" evidence="1">
    <location>
        <begin position="268"/>
        <end position="325"/>
    </location>
</feature>